<dbReference type="PANTHER" id="PTHR14491:SF7">
    <property type="entry name" value="SOSONDOWAH, ISOFORM G"/>
    <property type="match status" value="1"/>
</dbReference>
<dbReference type="OrthoDB" id="60433at2759"/>
<organism evidence="5 6">
    <name type="scientific">Elysia chlorotica</name>
    <name type="common">Eastern emerald elysia</name>
    <name type="synonym">Sea slug</name>
    <dbReference type="NCBI Taxonomy" id="188477"/>
    <lineage>
        <taxon>Eukaryota</taxon>
        <taxon>Metazoa</taxon>
        <taxon>Spiralia</taxon>
        <taxon>Lophotrochozoa</taxon>
        <taxon>Mollusca</taxon>
        <taxon>Gastropoda</taxon>
        <taxon>Heterobranchia</taxon>
        <taxon>Euthyneura</taxon>
        <taxon>Panpulmonata</taxon>
        <taxon>Sacoglossa</taxon>
        <taxon>Placobranchoidea</taxon>
        <taxon>Plakobranchidae</taxon>
        <taxon>Elysia</taxon>
    </lineage>
</organism>
<feature type="compositionally biased region" description="Low complexity" evidence="3">
    <location>
        <begin position="81"/>
        <end position="111"/>
    </location>
</feature>
<feature type="region of interest" description="Disordered" evidence="3">
    <location>
        <begin position="256"/>
        <end position="286"/>
    </location>
</feature>
<feature type="compositionally biased region" description="Basic and acidic residues" evidence="3">
    <location>
        <begin position="180"/>
        <end position="194"/>
    </location>
</feature>
<dbReference type="EMBL" id="RQTK01000057">
    <property type="protein sequence ID" value="RUS89412.1"/>
    <property type="molecule type" value="Genomic_DNA"/>
</dbReference>
<dbReference type="Proteomes" id="UP000271974">
    <property type="component" value="Unassembled WGS sequence"/>
</dbReference>
<evidence type="ECO:0000313" key="5">
    <source>
        <dbReference type="EMBL" id="RUS89412.1"/>
    </source>
</evidence>
<evidence type="ECO:0000313" key="6">
    <source>
        <dbReference type="Proteomes" id="UP000271974"/>
    </source>
</evidence>
<accession>A0A433U6F4</accession>
<dbReference type="STRING" id="188477.A0A433U6F4"/>
<keyword evidence="1" id="KW-0677">Repeat</keyword>
<dbReference type="InterPro" id="IPR058889">
    <property type="entry name" value="WHD_SOWAHA-C"/>
</dbReference>
<feature type="region of interest" description="Disordered" evidence="3">
    <location>
        <begin position="74"/>
        <end position="231"/>
    </location>
</feature>
<evidence type="ECO:0000259" key="4">
    <source>
        <dbReference type="Pfam" id="PF25877"/>
    </source>
</evidence>
<dbReference type="Pfam" id="PF25877">
    <property type="entry name" value="WHD_SOWAH"/>
    <property type="match status" value="1"/>
</dbReference>
<name>A0A433U6F4_ELYCH</name>
<protein>
    <recommendedName>
        <fullName evidence="4">SOWAHA-C winged helix-turn-helix domain-containing protein</fullName>
    </recommendedName>
</protein>
<feature type="compositionally biased region" description="Basic and acidic residues" evidence="3">
    <location>
        <begin position="134"/>
        <end position="150"/>
    </location>
</feature>
<evidence type="ECO:0000256" key="3">
    <source>
        <dbReference type="SAM" id="MobiDB-lite"/>
    </source>
</evidence>
<dbReference type="PANTHER" id="PTHR14491">
    <property type="entry name" value="SOSONDOWAH, ISOFORM G"/>
    <property type="match status" value="1"/>
</dbReference>
<dbReference type="AlphaFoldDB" id="A0A433U6F4"/>
<comment type="caution">
    <text evidence="5">The sequence shown here is derived from an EMBL/GenBank/DDBJ whole genome shotgun (WGS) entry which is preliminary data.</text>
</comment>
<feature type="domain" description="SOWAHA-C winged helix-turn-helix" evidence="4">
    <location>
        <begin position="4"/>
        <end position="82"/>
    </location>
</feature>
<keyword evidence="2" id="KW-0040">ANK repeat</keyword>
<gene>
    <name evidence="5" type="ORF">EGW08_002849</name>
</gene>
<evidence type="ECO:0000256" key="1">
    <source>
        <dbReference type="ARBA" id="ARBA00022737"/>
    </source>
</evidence>
<evidence type="ECO:0000256" key="2">
    <source>
        <dbReference type="ARBA" id="ARBA00023043"/>
    </source>
</evidence>
<reference evidence="5 6" key="1">
    <citation type="submission" date="2019-01" db="EMBL/GenBank/DDBJ databases">
        <title>A draft genome assembly of the solar-powered sea slug Elysia chlorotica.</title>
        <authorList>
            <person name="Cai H."/>
            <person name="Li Q."/>
            <person name="Fang X."/>
            <person name="Li J."/>
            <person name="Curtis N.E."/>
            <person name="Altenburger A."/>
            <person name="Shibata T."/>
            <person name="Feng M."/>
            <person name="Maeda T."/>
            <person name="Schwartz J.A."/>
            <person name="Shigenobu S."/>
            <person name="Lundholm N."/>
            <person name="Nishiyama T."/>
            <person name="Yang H."/>
            <person name="Hasebe M."/>
            <person name="Li S."/>
            <person name="Pierce S.K."/>
            <person name="Wang J."/>
        </authorList>
    </citation>
    <scope>NUCLEOTIDE SEQUENCE [LARGE SCALE GENOMIC DNA]</scope>
    <source>
        <strain evidence="5">EC2010</strain>
        <tissue evidence="5">Whole organism of an adult</tissue>
    </source>
</reference>
<proteinExistence type="predicted"/>
<sequence>MADFELDAVLDFMVSKGGRVRNHELVTHFKNFLNHPVHKAQNREKFKDYVNELATIKLDESGEKVLLLKRKYRPSSDGYNSSASNLSTASSVSLSTTSSSSRPAPKTSSQSDQRPSASDPDLLSARGHSGVAVSERKSQNEEKTDPRQESPRAQSEPPAASPSKPQNDADSVDGGGMSRIKVDEAMEVRMRQTDRLQPSASSSVASLVSTDSQMSTTSATSGKTSTDEENNVSVISVKDKIKNLNKIHSETDLGRPARMENNHAGHHKKWTRPSIPGEEDDDVSHSSSASYVTLSAEQREWMVVCSSAEYHEMNRLLSKNPGLAKLKDFTSWYTDISLQAI</sequence>
<feature type="compositionally biased region" description="Low complexity" evidence="3">
    <location>
        <begin position="199"/>
        <end position="224"/>
    </location>
</feature>
<keyword evidence="6" id="KW-1185">Reference proteome</keyword>